<dbReference type="Proteomes" id="UP001596058">
    <property type="component" value="Unassembled WGS sequence"/>
</dbReference>
<gene>
    <name evidence="3" type="ORF">ACFPZ3_42945</name>
</gene>
<proteinExistence type="predicted"/>
<feature type="chain" id="PRO_5045810626" description="Aldouronate transport system substrate-binding protein" evidence="2">
    <location>
        <begin position="30"/>
        <end position="547"/>
    </location>
</feature>
<keyword evidence="1 2" id="KW-0732">Signal</keyword>
<dbReference type="InterPro" id="IPR050490">
    <property type="entry name" value="Bact_solute-bd_prot1"/>
</dbReference>
<dbReference type="PANTHER" id="PTHR43649:SF33">
    <property type="entry name" value="POLYGALACTURONAN_RHAMNOGALACTURONAN-BINDING PROTEIN YTCQ"/>
    <property type="match status" value="1"/>
</dbReference>
<keyword evidence="4" id="KW-1185">Reference proteome</keyword>
<dbReference type="EMBL" id="JBHSPA010000056">
    <property type="protein sequence ID" value="MFC5830652.1"/>
    <property type="molecule type" value="Genomic_DNA"/>
</dbReference>
<dbReference type="RefSeq" id="WP_379520138.1">
    <property type="nucleotide sequence ID" value="NZ_JBHSPA010000056.1"/>
</dbReference>
<evidence type="ECO:0000256" key="2">
    <source>
        <dbReference type="SAM" id="SignalP"/>
    </source>
</evidence>
<sequence>MLCPPRRVAMLAVLMTMLPLAACSSGANAGKSDPGTLTIFAPQDAAVDYKTNAFTKLMSEKFKVNLQFQTTTYDAGPASEKRQISLASGDYPDVYLLVSWVDQFSQAELLKFAKQGIIVPLNDLIAKYAPNIQKAFNDTPAFKTMATAPDGKIYGLPQWNDCFHCSYSAKLWMNSAWLKKLGLKQPATTDDLRAVLTAFKTKDPNGNGKADEIPLSGNTAETLLTYFMNAFLYDPQTGEAYPSTLALNNGQVQLQASQDKWRAGLKYIASLYSDGLIDEGAFTQNYDALKAKGDHADAVIVGAATTQNVGNLLTLGQKDGRDKNYDAMPPLRGPDGTSYAAYNLPSMPGASFVITNKASEQEQIAAIKMIDYLFTDEGHVLGEFGKQGVNWVKPASGDVALDKDLTPLFKTLPADPDNPAPTRNKSWGALTQYNSNKKFRGAQVQPTDIYDTRGVERRLFQATELYAGKEAKDQIYPYWNVWIGADEAAEHATLRTNIENYVSQSSLEFVTGRRNINDDVDWAAYLKGLDDLGLKRYLEIEQKAYQK</sequence>
<organism evidence="3 4">
    <name type="scientific">Nonomuraea insulae</name>
    <dbReference type="NCBI Taxonomy" id="1616787"/>
    <lineage>
        <taxon>Bacteria</taxon>
        <taxon>Bacillati</taxon>
        <taxon>Actinomycetota</taxon>
        <taxon>Actinomycetes</taxon>
        <taxon>Streptosporangiales</taxon>
        <taxon>Streptosporangiaceae</taxon>
        <taxon>Nonomuraea</taxon>
    </lineage>
</organism>
<comment type="caution">
    <text evidence="3">The sequence shown here is derived from an EMBL/GenBank/DDBJ whole genome shotgun (WGS) entry which is preliminary data.</text>
</comment>
<evidence type="ECO:0000313" key="4">
    <source>
        <dbReference type="Proteomes" id="UP001596058"/>
    </source>
</evidence>
<feature type="signal peptide" evidence="2">
    <location>
        <begin position="1"/>
        <end position="29"/>
    </location>
</feature>
<dbReference type="PANTHER" id="PTHR43649">
    <property type="entry name" value="ARABINOSE-BINDING PROTEIN-RELATED"/>
    <property type="match status" value="1"/>
</dbReference>
<evidence type="ECO:0000313" key="3">
    <source>
        <dbReference type="EMBL" id="MFC5830652.1"/>
    </source>
</evidence>
<reference evidence="4" key="1">
    <citation type="journal article" date="2019" name="Int. J. Syst. Evol. Microbiol.">
        <title>The Global Catalogue of Microorganisms (GCM) 10K type strain sequencing project: providing services to taxonomists for standard genome sequencing and annotation.</title>
        <authorList>
            <consortium name="The Broad Institute Genomics Platform"/>
            <consortium name="The Broad Institute Genome Sequencing Center for Infectious Disease"/>
            <person name="Wu L."/>
            <person name="Ma J."/>
        </authorList>
    </citation>
    <scope>NUCLEOTIDE SEQUENCE [LARGE SCALE GENOMIC DNA]</scope>
    <source>
        <strain evidence="4">CCUG 53903</strain>
    </source>
</reference>
<evidence type="ECO:0008006" key="5">
    <source>
        <dbReference type="Google" id="ProtNLM"/>
    </source>
</evidence>
<dbReference type="SUPFAM" id="SSF53850">
    <property type="entry name" value="Periplasmic binding protein-like II"/>
    <property type="match status" value="1"/>
</dbReference>
<accession>A0ABW1CZQ9</accession>
<protein>
    <recommendedName>
        <fullName evidence="5">Aldouronate transport system substrate-binding protein</fullName>
    </recommendedName>
</protein>
<dbReference type="Gene3D" id="3.40.190.10">
    <property type="entry name" value="Periplasmic binding protein-like II"/>
    <property type="match status" value="2"/>
</dbReference>
<evidence type="ECO:0000256" key="1">
    <source>
        <dbReference type="ARBA" id="ARBA00022729"/>
    </source>
</evidence>
<name>A0ABW1CZQ9_9ACTN</name>